<evidence type="ECO:0008006" key="3">
    <source>
        <dbReference type="Google" id="ProtNLM"/>
    </source>
</evidence>
<protein>
    <recommendedName>
        <fullName evidence="3">Signal peptide containing protein</fullName>
    </recommendedName>
</protein>
<accession>L1LEQ1</accession>
<gene>
    <name evidence="1" type="ORF">BEWA_036940</name>
</gene>
<dbReference type="KEGG" id="beq:BEWA_036940"/>
<organism evidence="1 2">
    <name type="scientific">Theileria equi strain WA</name>
    <dbReference type="NCBI Taxonomy" id="1537102"/>
    <lineage>
        <taxon>Eukaryota</taxon>
        <taxon>Sar</taxon>
        <taxon>Alveolata</taxon>
        <taxon>Apicomplexa</taxon>
        <taxon>Aconoidasida</taxon>
        <taxon>Piroplasmida</taxon>
        <taxon>Theileriidae</taxon>
        <taxon>Theileria</taxon>
    </lineage>
</organism>
<proteinExistence type="predicted"/>
<evidence type="ECO:0000313" key="2">
    <source>
        <dbReference type="Proteomes" id="UP000031512"/>
    </source>
</evidence>
<dbReference type="VEuPathDB" id="PiroplasmaDB:BEWA_036940"/>
<dbReference type="Proteomes" id="UP000031512">
    <property type="component" value="Unassembled WGS sequence"/>
</dbReference>
<dbReference type="InterPro" id="IPR007480">
    <property type="entry name" value="DUF529"/>
</dbReference>
<dbReference type="Pfam" id="PF04385">
    <property type="entry name" value="FAINT"/>
    <property type="match status" value="1"/>
</dbReference>
<comment type="caution">
    <text evidence="1">The sequence shown here is derived from an EMBL/GenBank/DDBJ whole genome shotgun (WGS) entry which is preliminary data.</text>
</comment>
<reference evidence="1 2" key="1">
    <citation type="journal article" date="2012" name="BMC Genomics">
        <title>Comparative genomic analysis and phylogenetic position of Theileria equi.</title>
        <authorList>
            <person name="Kappmeyer L.S."/>
            <person name="Thiagarajan M."/>
            <person name="Herndon D.R."/>
            <person name="Ramsay J.D."/>
            <person name="Caler E."/>
            <person name="Djikeng A."/>
            <person name="Gillespie J.J."/>
            <person name="Lau A.O."/>
            <person name="Roalson E.H."/>
            <person name="Silva J.C."/>
            <person name="Silva M.G."/>
            <person name="Suarez C.E."/>
            <person name="Ueti M.W."/>
            <person name="Nene V.M."/>
            <person name="Mealey R.H."/>
            <person name="Knowles D.P."/>
            <person name="Brayton K.A."/>
        </authorList>
    </citation>
    <scope>NUCLEOTIDE SEQUENCE [LARGE SCALE GENOMIC DNA]</scope>
    <source>
        <strain evidence="1 2">WA</strain>
    </source>
</reference>
<evidence type="ECO:0000313" key="1">
    <source>
        <dbReference type="EMBL" id="EKX73658.1"/>
    </source>
</evidence>
<dbReference type="RefSeq" id="XP_004833110.1">
    <property type="nucleotide sequence ID" value="XM_004833053.1"/>
</dbReference>
<sequence>MIHLAIASYSDNLTTLTLLKESNSKRIADSTKRYGEFPDDSTPNRQPTLSIDISRKDNSNLRYTEGKFGEVKTTIFAPSYGCNANELIDGDKNIWKSLNGENSKRIVFVRTYTEGDVTLIQIVKVRNDGRFRMQYYEKNGDSCWCIRRNK</sequence>
<dbReference type="EMBL" id="ACOU01000002">
    <property type="protein sequence ID" value="EKX73658.1"/>
    <property type="molecule type" value="Genomic_DNA"/>
</dbReference>
<keyword evidence="2" id="KW-1185">Reference proteome</keyword>
<dbReference type="GeneID" id="15806581"/>
<name>L1LEQ1_THEEQ</name>
<dbReference type="AlphaFoldDB" id="L1LEQ1"/>